<dbReference type="InterPro" id="IPR044946">
    <property type="entry name" value="Restrct_endonuc_typeI_TRD_sf"/>
</dbReference>
<dbReference type="RefSeq" id="WP_020886765.1">
    <property type="nucleotide sequence ID" value="NZ_ATHI01000022.1"/>
</dbReference>
<name>S7TBL8_9BACT</name>
<dbReference type="Gene3D" id="1.10.287.1120">
    <property type="entry name" value="Bipartite methylase S protein"/>
    <property type="match status" value="1"/>
</dbReference>
<reference evidence="5 6" key="1">
    <citation type="journal article" date="2013" name="Genome Announc.">
        <title>Draft genome sequences for three mercury-methylating, sulfate-reducing bacteria.</title>
        <authorList>
            <person name="Brown S.D."/>
            <person name="Hurt R.A.Jr."/>
            <person name="Gilmour C.C."/>
            <person name="Elias D.A."/>
        </authorList>
    </citation>
    <scope>NUCLEOTIDE SEQUENCE [LARGE SCALE GENOMIC DNA]</scope>
    <source>
        <strain evidence="5 6">DSM 16529</strain>
    </source>
</reference>
<evidence type="ECO:0000256" key="3">
    <source>
        <dbReference type="ARBA" id="ARBA00023125"/>
    </source>
</evidence>
<sequence length="426" mass="47391">MNELPEGWTVEPFSQVASYTTGRTPARANPAYWAKGERQVPWVAISDMEQYGIITETAESVSALAFENVFRERIVPAGTLIMSFKLTIGRVATLGIPACHNEAIISIFPREGVDQRYLGYFLSQVDYTDHQDRQIKGNTLNQSKIDQIQVALPPSKEQARIADVLDKCRLGINTERVAEKTAEELRRACMSELFTRGLRGEAQKETELCFVPESWSVVRLGEVCALSTGTTPSTKEKHYYDGEVPFIKTADVVNNRISAANTFVSQQAIDDYSLKIFPVGTLLMAMYGQGKTRGQVSLLEIPAATTQNAAAIQPSSDIDSAFLWHYLMSCYERLRGMGSLGHVSHLNLGYLRDLLIVKPSLQEQREIAVILDAIDSKVDLHRKKREVLEELFESLLHKLMTGEIAVSDLDLSALSMASTQHEEATA</sequence>
<dbReference type="AlphaFoldDB" id="S7TBL8"/>
<dbReference type="Pfam" id="PF01420">
    <property type="entry name" value="Methylase_S"/>
    <property type="match status" value="2"/>
</dbReference>
<dbReference type="CDD" id="cd17247">
    <property type="entry name" value="RMtype1_S_Eco2747I-TRD2-CR2_like"/>
    <property type="match status" value="1"/>
</dbReference>
<dbReference type="PANTHER" id="PTHR30408:SF12">
    <property type="entry name" value="TYPE I RESTRICTION ENZYME MJAVIII SPECIFICITY SUBUNIT"/>
    <property type="match status" value="1"/>
</dbReference>
<feature type="domain" description="Type I restriction modification DNA specificity" evidence="4">
    <location>
        <begin position="212"/>
        <end position="390"/>
    </location>
</feature>
<dbReference type="Gene3D" id="3.90.220.20">
    <property type="entry name" value="DNA methylase specificity domains"/>
    <property type="match status" value="2"/>
</dbReference>
<evidence type="ECO:0000256" key="2">
    <source>
        <dbReference type="ARBA" id="ARBA00022747"/>
    </source>
</evidence>
<dbReference type="CDD" id="cd17244">
    <property type="entry name" value="RMtype1_S_Apa101655I-TRD2-CR2_like"/>
    <property type="match status" value="1"/>
</dbReference>
<evidence type="ECO:0000256" key="1">
    <source>
        <dbReference type="ARBA" id="ARBA00010923"/>
    </source>
</evidence>
<dbReference type="PANTHER" id="PTHR30408">
    <property type="entry name" value="TYPE-1 RESTRICTION ENZYME ECOKI SPECIFICITY PROTEIN"/>
    <property type="match status" value="1"/>
</dbReference>
<evidence type="ECO:0000313" key="5">
    <source>
        <dbReference type="EMBL" id="EPR34021.1"/>
    </source>
</evidence>
<dbReference type="STRING" id="1121439.dsat_0186"/>
<dbReference type="PATRIC" id="fig|1121439.3.peg.1527"/>
<keyword evidence="2" id="KW-0680">Restriction system</keyword>
<dbReference type="InterPro" id="IPR052021">
    <property type="entry name" value="Type-I_RS_S_subunit"/>
</dbReference>
<dbReference type="SUPFAM" id="SSF116734">
    <property type="entry name" value="DNA methylase specificity domain"/>
    <property type="match status" value="2"/>
</dbReference>
<accession>S7TBL8</accession>
<dbReference type="GO" id="GO:0009307">
    <property type="term" value="P:DNA restriction-modification system"/>
    <property type="evidence" value="ECO:0007669"/>
    <property type="project" value="UniProtKB-KW"/>
</dbReference>
<protein>
    <submittedName>
        <fullName evidence="5">Restriction modification system DNA specificity domain-containing protein</fullName>
    </submittedName>
</protein>
<proteinExistence type="inferred from homology"/>
<dbReference type="eggNOG" id="COG0732">
    <property type="taxonomic scope" value="Bacteria"/>
</dbReference>
<organism evidence="5 6">
    <name type="scientific">Alkalidesulfovibrio alkalitolerans DSM 16529</name>
    <dbReference type="NCBI Taxonomy" id="1121439"/>
    <lineage>
        <taxon>Bacteria</taxon>
        <taxon>Pseudomonadati</taxon>
        <taxon>Thermodesulfobacteriota</taxon>
        <taxon>Desulfovibrionia</taxon>
        <taxon>Desulfovibrionales</taxon>
        <taxon>Desulfovibrionaceae</taxon>
        <taxon>Alkalidesulfovibrio</taxon>
    </lineage>
</organism>
<dbReference type="InterPro" id="IPR000055">
    <property type="entry name" value="Restrct_endonuc_typeI_TRD"/>
</dbReference>
<comment type="similarity">
    <text evidence="1">Belongs to the type-I restriction system S methylase family.</text>
</comment>
<evidence type="ECO:0000313" key="6">
    <source>
        <dbReference type="Proteomes" id="UP000014975"/>
    </source>
</evidence>
<keyword evidence="6" id="KW-1185">Reference proteome</keyword>
<evidence type="ECO:0000259" key="4">
    <source>
        <dbReference type="Pfam" id="PF01420"/>
    </source>
</evidence>
<dbReference type="Proteomes" id="UP000014975">
    <property type="component" value="Unassembled WGS sequence"/>
</dbReference>
<gene>
    <name evidence="5" type="ORF">dsat_0186</name>
</gene>
<dbReference type="REBASE" id="70087">
    <property type="entry name" value="S.Dal16529ORF187P"/>
</dbReference>
<feature type="domain" description="Type I restriction modification DNA specificity" evidence="4">
    <location>
        <begin position="5"/>
        <end position="170"/>
    </location>
</feature>
<keyword evidence="3" id="KW-0238">DNA-binding</keyword>
<dbReference type="GO" id="GO:0003677">
    <property type="term" value="F:DNA binding"/>
    <property type="evidence" value="ECO:0007669"/>
    <property type="project" value="UniProtKB-KW"/>
</dbReference>
<dbReference type="OrthoDB" id="512700at2"/>
<comment type="caution">
    <text evidence="5">The sequence shown here is derived from an EMBL/GenBank/DDBJ whole genome shotgun (WGS) entry which is preliminary data.</text>
</comment>
<dbReference type="EMBL" id="ATHI01000022">
    <property type="protein sequence ID" value="EPR34021.1"/>
    <property type="molecule type" value="Genomic_DNA"/>
</dbReference>